<dbReference type="EMBL" id="CALTRL010000667">
    <property type="protein sequence ID" value="CAH7669201.1"/>
    <property type="molecule type" value="Genomic_DNA"/>
</dbReference>
<feature type="signal peptide" evidence="1">
    <location>
        <begin position="1"/>
        <end position="21"/>
    </location>
</feature>
<evidence type="ECO:0000313" key="2">
    <source>
        <dbReference type="EMBL" id="CAH7669201.1"/>
    </source>
</evidence>
<accession>A0AAV0AKP4</accession>
<feature type="chain" id="PRO_5043930980" evidence="1">
    <location>
        <begin position="22"/>
        <end position="427"/>
    </location>
</feature>
<gene>
    <name evidence="2" type="ORF">PPACK8108_LOCUS3781</name>
</gene>
<keyword evidence="3" id="KW-1185">Reference proteome</keyword>
<dbReference type="Proteomes" id="UP001153365">
    <property type="component" value="Unassembled WGS sequence"/>
</dbReference>
<name>A0AAV0AKP4_PHAPC</name>
<sequence length="427" mass="49642">MLKKLLVLARISVYLVSQCSGLQGFSHLLPICGEDQGSSLKAVSELSEDYSAFQKVNDKLNQNFMLPTKSSSIQIPDQSSVASFNRFAKQGSFPQNLNNKFYIPNALIHREDQLVKSQEASPLSLGNVIHEDTESSQVRHRSQFYNPEDFLPFDYSSFFSPDHLEEIYPNTLSTESKAVTNQADQYLSSKNLREVNNKNLEPNLSIIWDLYSISSYPAQDTLKMNQISKTKENFSYHPIQANLSNQWKVEINYNKDDQKLLEEMLDSQDNQNFVKKILNSYEEQNVFGETINTHNNQYFREKQFNEPLEYIEKNYNAKNSVNKKRKIFEKYREAKSKKIKAELKKQTTRQKKEQLIEILRINFTIKPMKKDQPYKFGVCPNLKWSYNTAEQESVIQKYLDIKNSGMYTTYTMGGLRVIEEQSCRLCA</sequence>
<evidence type="ECO:0000313" key="3">
    <source>
        <dbReference type="Proteomes" id="UP001153365"/>
    </source>
</evidence>
<reference evidence="2" key="1">
    <citation type="submission" date="2022-06" db="EMBL/GenBank/DDBJ databases">
        <authorList>
            <consortium name="SYNGENTA / RWTH Aachen University"/>
        </authorList>
    </citation>
    <scope>NUCLEOTIDE SEQUENCE</scope>
</reference>
<protein>
    <submittedName>
        <fullName evidence="2">Uncharacterized protein</fullName>
    </submittedName>
</protein>
<evidence type="ECO:0000256" key="1">
    <source>
        <dbReference type="SAM" id="SignalP"/>
    </source>
</evidence>
<keyword evidence="1" id="KW-0732">Signal</keyword>
<organism evidence="2 3">
    <name type="scientific">Phakopsora pachyrhizi</name>
    <name type="common">Asian soybean rust disease fungus</name>
    <dbReference type="NCBI Taxonomy" id="170000"/>
    <lineage>
        <taxon>Eukaryota</taxon>
        <taxon>Fungi</taxon>
        <taxon>Dikarya</taxon>
        <taxon>Basidiomycota</taxon>
        <taxon>Pucciniomycotina</taxon>
        <taxon>Pucciniomycetes</taxon>
        <taxon>Pucciniales</taxon>
        <taxon>Phakopsoraceae</taxon>
        <taxon>Phakopsora</taxon>
    </lineage>
</organism>
<comment type="caution">
    <text evidence="2">The sequence shown here is derived from an EMBL/GenBank/DDBJ whole genome shotgun (WGS) entry which is preliminary data.</text>
</comment>
<proteinExistence type="predicted"/>
<dbReference type="AlphaFoldDB" id="A0AAV0AKP4"/>